<feature type="transmembrane region" description="Helical" evidence="1">
    <location>
        <begin position="70"/>
        <end position="90"/>
    </location>
</feature>
<keyword evidence="3" id="KW-1185">Reference proteome</keyword>
<accession>A0A8J7L2P5</accession>
<dbReference type="InterPro" id="IPR056918">
    <property type="entry name" value="8xMP"/>
</dbReference>
<dbReference type="Proteomes" id="UP000623269">
    <property type="component" value="Unassembled WGS sequence"/>
</dbReference>
<organism evidence="2 3">
    <name type="scientific">Mobilitalea sibirica</name>
    <dbReference type="NCBI Taxonomy" id="1462919"/>
    <lineage>
        <taxon>Bacteria</taxon>
        <taxon>Bacillati</taxon>
        <taxon>Bacillota</taxon>
        <taxon>Clostridia</taxon>
        <taxon>Lachnospirales</taxon>
        <taxon>Lachnospiraceae</taxon>
        <taxon>Mobilitalea</taxon>
    </lineage>
</organism>
<protein>
    <recommendedName>
        <fullName evidence="4">Small integral membrane protein</fullName>
    </recommendedName>
</protein>
<keyword evidence="1" id="KW-0812">Transmembrane</keyword>
<dbReference type="AlphaFoldDB" id="A0A8J7L2P5"/>
<gene>
    <name evidence="2" type="ORF">I5677_09415</name>
</gene>
<proteinExistence type="predicted"/>
<evidence type="ECO:0000313" key="2">
    <source>
        <dbReference type="EMBL" id="MBH1941108.1"/>
    </source>
</evidence>
<dbReference type="Pfam" id="PF24838">
    <property type="entry name" value="8xMP"/>
    <property type="match status" value="1"/>
</dbReference>
<dbReference type="EMBL" id="JAEAGR010000008">
    <property type="protein sequence ID" value="MBH1941108.1"/>
    <property type="molecule type" value="Genomic_DNA"/>
</dbReference>
<reference evidence="2" key="1">
    <citation type="submission" date="2020-12" db="EMBL/GenBank/DDBJ databases">
        <title>M. sibirica DSM 26468T genome.</title>
        <authorList>
            <person name="Thieme N."/>
            <person name="Rettenmaier R."/>
            <person name="Zverlov V."/>
            <person name="Liebl W."/>
        </authorList>
    </citation>
    <scope>NUCLEOTIDE SEQUENCE</scope>
    <source>
        <strain evidence="2">DSM 26468</strain>
    </source>
</reference>
<comment type="caution">
    <text evidence="2">The sequence shown here is derived from an EMBL/GenBank/DDBJ whole genome shotgun (WGS) entry which is preliminary data.</text>
</comment>
<feature type="transmembrane region" description="Helical" evidence="1">
    <location>
        <begin position="143"/>
        <end position="161"/>
    </location>
</feature>
<keyword evidence="1" id="KW-1133">Transmembrane helix</keyword>
<keyword evidence="1" id="KW-0472">Membrane</keyword>
<name>A0A8J7L2P5_9FIRM</name>
<evidence type="ECO:0008006" key="4">
    <source>
        <dbReference type="Google" id="ProtNLM"/>
    </source>
</evidence>
<dbReference type="RefSeq" id="WP_197661328.1">
    <property type="nucleotide sequence ID" value="NZ_JAEAGR010000008.1"/>
</dbReference>
<sequence>MDENEITILNYTKEEYGDEYRNHIIEQYKTYLEMADRISQRRQSANSFFVTLNTVLISVIGATMSNKVHMSNTLAILIGVCGIITSYMWYRLIRSYKDLNSVKFTVIHKIEKNLPISLYDLEWELLGRGEDKNKYLPFTHIEILIPWVFMMLYFLQITIIMF</sequence>
<evidence type="ECO:0000256" key="1">
    <source>
        <dbReference type="SAM" id="Phobius"/>
    </source>
</evidence>
<feature type="transmembrane region" description="Helical" evidence="1">
    <location>
        <begin position="44"/>
        <end position="64"/>
    </location>
</feature>
<evidence type="ECO:0000313" key="3">
    <source>
        <dbReference type="Proteomes" id="UP000623269"/>
    </source>
</evidence>